<reference evidence="1" key="1">
    <citation type="journal article" date="2009" name="Plant Mol. Biol.">
        <title>Insights into corn genes derived from large-scale cDNA sequencing.</title>
        <authorList>
            <person name="Alexandrov N.N."/>
            <person name="Brover V.V."/>
            <person name="Freidin S."/>
            <person name="Troukhan M.E."/>
            <person name="Tatarinova T.V."/>
            <person name="Zhang H."/>
            <person name="Swaller T.J."/>
            <person name="Lu Y.P."/>
            <person name="Bouck J."/>
            <person name="Flavell R.B."/>
            <person name="Feldmann K.A."/>
        </authorList>
    </citation>
    <scope>NUCLEOTIDE SEQUENCE</scope>
</reference>
<evidence type="ECO:0000313" key="1">
    <source>
        <dbReference type="EMBL" id="ACG47546.1"/>
    </source>
</evidence>
<proteinExistence type="evidence at transcript level"/>
<name>B6UDW3_MAIZE</name>
<accession>B6UDW3</accession>
<dbReference type="EMBL" id="EU975428">
    <property type="protein sequence ID" value="ACG47546.1"/>
    <property type="molecule type" value="mRNA"/>
</dbReference>
<organism evidence="1">
    <name type="scientific">Zea mays</name>
    <name type="common">Maize</name>
    <dbReference type="NCBI Taxonomy" id="4577"/>
    <lineage>
        <taxon>Eukaryota</taxon>
        <taxon>Viridiplantae</taxon>
        <taxon>Streptophyta</taxon>
        <taxon>Embryophyta</taxon>
        <taxon>Tracheophyta</taxon>
        <taxon>Spermatophyta</taxon>
        <taxon>Magnoliopsida</taxon>
        <taxon>Liliopsida</taxon>
        <taxon>Poales</taxon>
        <taxon>Poaceae</taxon>
        <taxon>PACMAD clade</taxon>
        <taxon>Panicoideae</taxon>
        <taxon>Andropogonodae</taxon>
        <taxon>Andropogoneae</taxon>
        <taxon>Tripsacinae</taxon>
        <taxon>Zea</taxon>
    </lineage>
</organism>
<dbReference type="AlphaFoldDB" id="B6UDW3"/>
<protein>
    <submittedName>
        <fullName evidence="1">Uncharacterized protein</fullName>
    </submittedName>
</protein>
<sequence length="114" mass="12708">MPRWAPCHVPCQEHREEGCVGRHRRGFATWMTLRPWLTVGNLRQGTLVLVASSAGTIGVQISANFSPESVICCSAAIPRGRVFLGQKHRSIVKKSKRLIFPCNCPRMQVCAVEH</sequence>